<name>A0A2M8L5F4_9BACT</name>
<feature type="non-terminal residue" evidence="1">
    <location>
        <position position="64"/>
    </location>
</feature>
<organism evidence="1 2">
    <name type="scientific">Candidatus Shapirobacteria bacterium CG10_big_fil_rev_8_21_14_0_10_38_14</name>
    <dbReference type="NCBI Taxonomy" id="1974483"/>
    <lineage>
        <taxon>Bacteria</taxon>
        <taxon>Candidatus Shapironibacteriota</taxon>
    </lineage>
</organism>
<dbReference type="InterPro" id="IPR036583">
    <property type="entry name" value="23S_rRNA_IVS_sf"/>
</dbReference>
<evidence type="ECO:0000313" key="1">
    <source>
        <dbReference type="EMBL" id="PJE69027.1"/>
    </source>
</evidence>
<dbReference type="Proteomes" id="UP000229500">
    <property type="component" value="Unassembled WGS sequence"/>
</dbReference>
<dbReference type="AlphaFoldDB" id="A0A2M8L5F4"/>
<evidence type="ECO:0008006" key="3">
    <source>
        <dbReference type="Google" id="ProtNLM"/>
    </source>
</evidence>
<reference evidence="2" key="1">
    <citation type="submission" date="2017-09" db="EMBL/GenBank/DDBJ databases">
        <title>Depth-based differentiation of microbial function through sediment-hosted aquifers and enrichment of novel symbionts in the deep terrestrial subsurface.</title>
        <authorList>
            <person name="Probst A.J."/>
            <person name="Ladd B."/>
            <person name="Jarett J.K."/>
            <person name="Geller-Mcgrath D.E."/>
            <person name="Sieber C.M.K."/>
            <person name="Emerson J.B."/>
            <person name="Anantharaman K."/>
            <person name="Thomas B.C."/>
            <person name="Malmstrom R."/>
            <person name="Stieglmeier M."/>
            <person name="Klingl A."/>
            <person name="Woyke T."/>
            <person name="Ryan C.M."/>
            <person name="Banfield J.F."/>
        </authorList>
    </citation>
    <scope>NUCLEOTIDE SEQUENCE [LARGE SCALE GENOMIC DNA]</scope>
</reference>
<dbReference type="SUPFAM" id="SSF158446">
    <property type="entry name" value="IVS-encoded protein-like"/>
    <property type="match status" value="1"/>
</dbReference>
<dbReference type="Pfam" id="PF05635">
    <property type="entry name" value="23S_rRNA_IVP"/>
    <property type="match status" value="1"/>
</dbReference>
<dbReference type="Gene3D" id="1.20.1440.60">
    <property type="entry name" value="23S rRNA-intervening sequence"/>
    <property type="match status" value="1"/>
</dbReference>
<proteinExistence type="predicted"/>
<dbReference type="EMBL" id="PFEL01000075">
    <property type="protein sequence ID" value="PJE69027.1"/>
    <property type="molecule type" value="Genomic_DNA"/>
</dbReference>
<sequence length="64" mass="7551">MKKYNNKPIKPGFEKLRIWKKAYELMLGVHEVCKTLPRDERYRLRDQAERSSSSVVDCIAEAHS</sequence>
<dbReference type="NCBIfam" id="TIGR02436">
    <property type="entry name" value="four helix bundle protein"/>
    <property type="match status" value="1"/>
</dbReference>
<accession>A0A2M8L5F4</accession>
<protein>
    <recommendedName>
        <fullName evidence="3">Four helix bundle protein</fullName>
    </recommendedName>
</protein>
<gene>
    <name evidence="1" type="ORF">COU96_02010</name>
</gene>
<comment type="caution">
    <text evidence="1">The sequence shown here is derived from an EMBL/GenBank/DDBJ whole genome shotgun (WGS) entry which is preliminary data.</text>
</comment>
<dbReference type="InterPro" id="IPR012657">
    <property type="entry name" value="23S_rRNA-intervening_sequence"/>
</dbReference>
<evidence type="ECO:0000313" key="2">
    <source>
        <dbReference type="Proteomes" id="UP000229500"/>
    </source>
</evidence>